<keyword evidence="4" id="KW-0813">Transport</keyword>
<gene>
    <name evidence="15" type="ORF">CANVERA_P4346</name>
</gene>
<evidence type="ECO:0000256" key="6">
    <source>
        <dbReference type="ARBA" id="ARBA00022723"/>
    </source>
</evidence>
<dbReference type="Gene3D" id="3.40.1110.10">
    <property type="entry name" value="Calcium-transporting ATPase, cytoplasmic domain N"/>
    <property type="match status" value="1"/>
</dbReference>
<keyword evidence="16" id="KW-1185">Reference proteome</keyword>
<dbReference type="NCBIfam" id="TIGR01494">
    <property type="entry name" value="ATPase_P-type"/>
    <property type="match status" value="1"/>
</dbReference>
<dbReference type="GO" id="GO:0140581">
    <property type="term" value="F:P-type monovalent copper transporter activity"/>
    <property type="evidence" value="ECO:0007669"/>
    <property type="project" value="UniProtKB-EC"/>
</dbReference>
<keyword evidence="11 13" id="KW-0472">Membrane</keyword>
<dbReference type="Gene3D" id="3.30.70.100">
    <property type="match status" value="2"/>
</dbReference>
<feature type="transmembrane region" description="Helical" evidence="13">
    <location>
        <begin position="349"/>
        <end position="368"/>
    </location>
</feature>
<evidence type="ECO:0000256" key="3">
    <source>
        <dbReference type="ARBA" id="ARBA00012517"/>
    </source>
</evidence>
<keyword evidence="8 13" id="KW-0067">ATP-binding</keyword>
<dbReference type="GO" id="GO:0005507">
    <property type="term" value="F:copper ion binding"/>
    <property type="evidence" value="ECO:0007669"/>
    <property type="project" value="TreeGrafter"/>
</dbReference>
<dbReference type="OrthoDB" id="432719at2759"/>
<feature type="transmembrane region" description="Helical" evidence="13">
    <location>
        <begin position="458"/>
        <end position="476"/>
    </location>
</feature>
<feature type="transmembrane region" description="Helical" evidence="13">
    <location>
        <begin position="994"/>
        <end position="1015"/>
    </location>
</feature>
<feature type="transmembrane region" description="Helical" evidence="13">
    <location>
        <begin position="1021"/>
        <end position="1042"/>
    </location>
</feature>
<reference evidence="15" key="1">
    <citation type="submission" date="2022-12" db="EMBL/GenBank/DDBJ databases">
        <authorList>
            <person name="Brejova B."/>
        </authorList>
    </citation>
    <scope>NUCLEOTIDE SEQUENCE</scope>
</reference>
<dbReference type="InterPro" id="IPR044492">
    <property type="entry name" value="P_typ_ATPase_HD_dom"/>
</dbReference>
<dbReference type="GO" id="GO:0016887">
    <property type="term" value="F:ATP hydrolysis activity"/>
    <property type="evidence" value="ECO:0007669"/>
    <property type="project" value="InterPro"/>
</dbReference>
<comment type="subcellular location">
    <subcellularLocation>
        <location evidence="1">Endomembrane system</location>
        <topology evidence="1">Multi-pass membrane protein</topology>
    </subcellularLocation>
    <subcellularLocation>
        <location evidence="13">Membrane</location>
    </subcellularLocation>
</comment>
<feature type="transmembrane region" description="Helical" evidence="13">
    <location>
        <begin position="380"/>
        <end position="405"/>
    </location>
</feature>
<dbReference type="SUPFAM" id="SSF55008">
    <property type="entry name" value="HMA, heavy metal-associated domain"/>
    <property type="match status" value="2"/>
</dbReference>
<feature type="domain" description="HMA" evidence="14">
    <location>
        <begin position="82"/>
        <end position="147"/>
    </location>
</feature>
<dbReference type="SFLD" id="SFLDS00003">
    <property type="entry name" value="Haloacid_Dehalogenase"/>
    <property type="match status" value="1"/>
</dbReference>
<dbReference type="InterPro" id="IPR006121">
    <property type="entry name" value="HMA_dom"/>
</dbReference>
<dbReference type="Pfam" id="PF00122">
    <property type="entry name" value="E1-E2_ATPase"/>
    <property type="match status" value="1"/>
</dbReference>
<evidence type="ECO:0000256" key="11">
    <source>
        <dbReference type="ARBA" id="ARBA00023136"/>
    </source>
</evidence>
<dbReference type="Gene3D" id="2.70.150.10">
    <property type="entry name" value="Calcium-transporting ATPase, cytoplasmic transduction domain A"/>
    <property type="match status" value="1"/>
</dbReference>
<evidence type="ECO:0000256" key="8">
    <source>
        <dbReference type="ARBA" id="ARBA00022840"/>
    </source>
</evidence>
<dbReference type="CDD" id="cd00371">
    <property type="entry name" value="HMA"/>
    <property type="match status" value="2"/>
</dbReference>
<evidence type="ECO:0000256" key="12">
    <source>
        <dbReference type="ARBA" id="ARBA00080126"/>
    </source>
</evidence>
<evidence type="ECO:0000256" key="9">
    <source>
        <dbReference type="ARBA" id="ARBA00022967"/>
    </source>
</evidence>
<keyword evidence="7 13" id="KW-0547">Nucleotide-binding</keyword>
<comment type="similarity">
    <text evidence="2 13">Belongs to the cation transport ATPase (P-type) (TC 3.A.3) family. Type IB subfamily.</text>
</comment>
<dbReference type="PROSITE" id="PS01047">
    <property type="entry name" value="HMA_1"/>
    <property type="match status" value="1"/>
</dbReference>
<evidence type="ECO:0000256" key="13">
    <source>
        <dbReference type="RuleBase" id="RU362081"/>
    </source>
</evidence>
<evidence type="ECO:0000256" key="10">
    <source>
        <dbReference type="ARBA" id="ARBA00022989"/>
    </source>
</evidence>
<dbReference type="InterPro" id="IPR018303">
    <property type="entry name" value="ATPase_P-typ_P_site"/>
</dbReference>
<dbReference type="NCBIfam" id="TIGR01525">
    <property type="entry name" value="ATPase-IB_hvy"/>
    <property type="match status" value="1"/>
</dbReference>
<evidence type="ECO:0000256" key="1">
    <source>
        <dbReference type="ARBA" id="ARBA00004127"/>
    </source>
</evidence>
<keyword evidence="9" id="KW-1278">Translocase</keyword>
<dbReference type="InterPro" id="IPR001757">
    <property type="entry name" value="P_typ_ATPase"/>
</dbReference>
<organism evidence="15 16">
    <name type="scientific">Candida verbasci</name>
    <dbReference type="NCBI Taxonomy" id="1227364"/>
    <lineage>
        <taxon>Eukaryota</taxon>
        <taxon>Fungi</taxon>
        <taxon>Dikarya</taxon>
        <taxon>Ascomycota</taxon>
        <taxon>Saccharomycotina</taxon>
        <taxon>Pichiomycetes</taxon>
        <taxon>Debaryomycetaceae</taxon>
        <taxon>Candida/Lodderomyces clade</taxon>
        <taxon>Candida</taxon>
    </lineage>
</organism>
<evidence type="ECO:0000256" key="5">
    <source>
        <dbReference type="ARBA" id="ARBA00022692"/>
    </source>
</evidence>
<evidence type="ECO:0000256" key="2">
    <source>
        <dbReference type="ARBA" id="ARBA00006024"/>
    </source>
</evidence>
<dbReference type="InterPro" id="IPR036163">
    <property type="entry name" value="HMA_dom_sf"/>
</dbReference>
<dbReference type="GO" id="GO:0005524">
    <property type="term" value="F:ATP binding"/>
    <property type="evidence" value="ECO:0007669"/>
    <property type="project" value="UniProtKB-UniRule"/>
</dbReference>
<feature type="domain" description="HMA" evidence="14">
    <location>
        <begin position="158"/>
        <end position="223"/>
    </location>
</feature>
<dbReference type="FunFam" id="3.30.70.100:FF:000001">
    <property type="entry name" value="ATPase copper transporting beta"/>
    <property type="match status" value="2"/>
</dbReference>
<dbReference type="CDD" id="cd02094">
    <property type="entry name" value="P-type_ATPase_Cu-like"/>
    <property type="match status" value="1"/>
</dbReference>
<dbReference type="EC" id="7.2.2.8" evidence="3"/>
<evidence type="ECO:0000313" key="16">
    <source>
        <dbReference type="Proteomes" id="UP001152885"/>
    </source>
</evidence>
<keyword evidence="5 13" id="KW-0812">Transmembrane</keyword>
<dbReference type="SUPFAM" id="SSF56784">
    <property type="entry name" value="HAD-like"/>
    <property type="match status" value="1"/>
</dbReference>
<dbReference type="GO" id="GO:0055070">
    <property type="term" value="P:copper ion homeostasis"/>
    <property type="evidence" value="ECO:0007669"/>
    <property type="project" value="TreeGrafter"/>
</dbReference>
<protein>
    <recommendedName>
        <fullName evidence="3">P-type Cu(+) transporter</fullName>
        <ecNumber evidence="3">7.2.2.8</ecNumber>
    </recommendedName>
    <alternativeName>
        <fullName evidence="12">Cu(2+)-ATPase</fullName>
    </alternativeName>
</protein>
<feature type="transmembrane region" description="Helical" evidence="13">
    <location>
        <begin position="663"/>
        <end position="686"/>
    </location>
</feature>
<dbReference type="PROSITE" id="PS50846">
    <property type="entry name" value="HMA_2"/>
    <property type="match status" value="2"/>
</dbReference>
<dbReference type="GO" id="GO:0030003">
    <property type="term" value="P:intracellular monoatomic cation homeostasis"/>
    <property type="evidence" value="ECO:0007669"/>
    <property type="project" value="UniProtKB-ARBA"/>
</dbReference>
<dbReference type="InterPro" id="IPR023214">
    <property type="entry name" value="HAD_sf"/>
</dbReference>
<dbReference type="Pfam" id="PF00403">
    <property type="entry name" value="HMA"/>
    <property type="match status" value="2"/>
</dbReference>
<dbReference type="PRINTS" id="PR00119">
    <property type="entry name" value="CATATPASE"/>
</dbReference>
<keyword evidence="6 13" id="KW-0479">Metal-binding</keyword>
<feature type="transmembrane region" description="Helical" evidence="13">
    <location>
        <begin position="621"/>
        <end position="643"/>
    </location>
</feature>
<dbReference type="PANTHER" id="PTHR43520:SF8">
    <property type="entry name" value="P-TYPE CU(+) TRANSPORTER"/>
    <property type="match status" value="1"/>
</dbReference>
<evidence type="ECO:0000256" key="4">
    <source>
        <dbReference type="ARBA" id="ARBA00022448"/>
    </source>
</evidence>
<dbReference type="SFLD" id="SFLDF00027">
    <property type="entry name" value="p-type_atpase"/>
    <property type="match status" value="1"/>
</dbReference>
<keyword evidence="10 13" id="KW-1133">Transmembrane helix</keyword>
<evidence type="ECO:0000313" key="15">
    <source>
        <dbReference type="EMBL" id="CAI5759834.1"/>
    </source>
</evidence>
<dbReference type="PANTHER" id="PTHR43520">
    <property type="entry name" value="ATP7, ISOFORM B"/>
    <property type="match status" value="1"/>
</dbReference>
<dbReference type="SUPFAM" id="SSF81653">
    <property type="entry name" value="Calcium ATPase, transduction domain A"/>
    <property type="match status" value="1"/>
</dbReference>
<dbReference type="EMBL" id="CANTUO010000005">
    <property type="protein sequence ID" value="CAI5759834.1"/>
    <property type="molecule type" value="Genomic_DNA"/>
</dbReference>
<dbReference type="InterPro" id="IPR036412">
    <property type="entry name" value="HAD-like_sf"/>
</dbReference>
<dbReference type="AlphaFoldDB" id="A0A9W4U0B3"/>
<accession>A0A9W4U0B3</accession>
<evidence type="ECO:0000259" key="14">
    <source>
        <dbReference type="PROSITE" id="PS50846"/>
    </source>
</evidence>
<proteinExistence type="inferred from homology"/>
<dbReference type="Gene3D" id="3.40.50.1000">
    <property type="entry name" value="HAD superfamily/HAD-like"/>
    <property type="match status" value="1"/>
</dbReference>
<feature type="transmembrane region" description="Helical" evidence="13">
    <location>
        <begin position="426"/>
        <end position="446"/>
    </location>
</feature>
<dbReference type="PRINTS" id="PR00943">
    <property type="entry name" value="CUATPASE"/>
</dbReference>
<dbReference type="PROSITE" id="PS00154">
    <property type="entry name" value="ATPASE_E1_E2"/>
    <property type="match status" value="1"/>
</dbReference>
<dbReference type="InterPro" id="IPR017969">
    <property type="entry name" value="Heavy-metal-associated_CS"/>
</dbReference>
<dbReference type="SUPFAM" id="SSF81665">
    <property type="entry name" value="Calcium ATPase, transmembrane domain M"/>
    <property type="match status" value="1"/>
</dbReference>
<dbReference type="InterPro" id="IPR023299">
    <property type="entry name" value="ATPase_P-typ_cyto_dom_N"/>
</dbReference>
<dbReference type="PRINTS" id="PR00942">
    <property type="entry name" value="CUATPASEI"/>
</dbReference>
<sequence length="1114" mass="123145">MAASNNIIYKIIESKLANDQISDLKDYLVNNYSDLKIIDLNNEILNIEIPNISKYNEISIINDIKQSCNIDLKLQSTSVSDVKTTVLISGMTCGACSSSITNNLEDLPGVFSVSISLVTEMGLIVHSPALTEEKIISIIEDCGFDAKIQKRESTSKYIDTIIGIQGMTCGACSSSITNALEEIEGVNKVSVSLITEEALITHDESVVIDLLKETIEDCGFNTIYIKEAKNEQQELEEVVLKIVGIHDSLDLNDYRYNVEAYLNSLPGISTFEIKLRQSKTEESTAMIIDEIELNDELKFMYNPTIIGIRDIVDGLENIEDSIEYIVVNSIDQSSESQMNLLSKVKEIKYWTKIFIHCLVFGIPVVILSHSEDSKFWKNLVIFKGLYLVSLIELVLSTYIQFSLGWKFLIKFISFITKGFKGASMDVLICISTMTTYIFSVLSIVSSVWYGKSEKPPKVLFDTLVMLIAFVSFGKLLENKAKGATSTALSSLLSLTPSTCTIIDEQYVEKTEENKVYQTKTISIDLVQPNDIAMVLPGGKIPADGIIVFGETEIDESLITGEPLPIHKGKGDVVIGGSINGPYLIHLKITHTGKRSQLQQIINLVKDSQINKAPVQRFSDYIAARFVPSIIILSLITFTIWFIICYTLHPDKLPKVFQNEENGKIFVCLKLAISVIVVACPCALGLAAPTAVMVGTGVGARNGVLIKGADILEKSTSINILLFDKTGTLTTGEMSLVKQEPKLPNGLSMSDWWTLIGSLETNSEHPVGKALTKIAKENLNIDFEDETVNTVIKDVNIMIGLGIQGSVQIRSKMYNVTVGNHKLISEKCPNLEIKSLDSSNTLCYVFIDDEYSGYVELSDTLKKGSWEVINYLKNAGYIIGMVTGDNKGAAIKIGKEVGISENNIFYEVSPINKDKVLTNLKTKFPTSSIAFIGDGINDAPALAKADIGMAISSGTDIAIESADIVLMNNLSSDLMGVVNALQISNKTFNRIKLNFLWAILYNILMLPFAMGCFLPLNIVLPPVAASIAMMFSSLSVVFNSLLLKNYKAPKIEINKDRDYELGNDEDQFNLKNGTREEFENIKRKNRVNFSGNLLRRQYRNTTLVSNSEYELISGR</sequence>
<dbReference type="Pfam" id="PF00702">
    <property type="entry name" value="Hydrolase"/>
    <property type="match status" value="1"/>
</dbReference>
<dbReference type="SFLD" id="SFLDG00002">
    <property type="entry name" value="C1.7:_P-type_atpase_like"/>
    <property type="match status" value="1"/>
</dbReference>
<evidence type="ECO:0000256" key="7">
    <source>
        <dbReference type="ARBA" id="ARBA00022741"/>
    </source>
</evidence>
<dbReference type="InterPro" id="IPR027256">
    <property type="entry name" value="P-typ_ATPase_IB"/>
</dbReference>
<dbReference type="GO" id="GO:0012505">
    <property type="term" value="C:endomembrane system"/>
    <property type="evidence" value="ECO:0007669"/>
    <property type="project" value="UniProtKB-SubCell"/>
</dbReference>
<dbReference type="GO" id="GO:0043682">
    <property type="term" value="F:P-type divalent copper transporter activity"/>
    <property type="evidence" value="ECO:0007669"/>
    <property type="project" value="TreeGrafter"/>
</dbReference>
<dbReference type="Proteomes" id="UP001152885">
    <property type="component" value="Unassembled WGS sequence"/>
</dbReference>
<dbReference type="InterPro" id="IPR023298">
    <property type="entry name" value="ATPase_P-typ_TM_dom_sf"/>
</dbReference>
<comment type="caution">
    <text evidence="15">The sequence shown here is derived from an EMBL/GenBank/DDBJ whole genome shotgun (WGS) entry which is preliminary data.</text>
</comment>
<name>A0A9W4U0B3_9ASCO</name>
<dbReference type="InterPro" id="IPR008250">
    <property type="entry name" value="ATPase_P-typ_transduc_dom_A_sf"/>
</dbReference>
<dbReference type="InterPro" id="IPR059000">
    <property type="entry name" value="ATPase_P-type_domA"/>
</dbReference>
<dbReference type="FunFam" id="2.70.150.10:FF:000002">
    <property type="entry name" value="Copper-transporting ATPase 1, putative"/>
    <property type="match status" value="1"/>
</dbReference>
<dbReference type="GO" id="GO:0016020">
    <property type="term" value="C:membrane"/>
    <property type="evidence" value="ECO:0007669"/>
    <property type="project" value="UniProtKB-SubCell"/>
</dbReference>